<dbReference type="AlphaFoldDB" id="A0A0S7Y5C8"/>
<gene>
    <name evidence="2" type="ORF">AMJ44_01325</name>
</gene>
<sequence length="195" mass="23074">MRKKTEVLKDGTKVVIRNLHADDLDRLMKFYRSLPLDDRVYLKVDVTKRNVVKQRMKLIEEGTVFRIIAQHDDEIIGDGMFEISKEEWRKHQGELRVIVARDFQRKGLGMIMMRELYCLAMNKGVDKIVVKMMKPQVGAQRICKKLGFHKETTIPNYVWDQAGEPQDLVIMSCDVKDLWKELEHFYSGSDWRRCR</sequence>
<dbReference type="SUPFAM" id="SSF55729">
    <property type="entry name" value="Acyl-CoA N-acyltransferases (Nat)"/>
    <property type="match status" value="1"/>
</dbReference>
<dbReference type="Pfam" id="PF00583">
    <property type="entry name" value="Acetyltransf_1"/>
    <property type="match status" value="1"/>
</dbReference>
<proteinExistence type="predicted"/>
<dbReference type="InterPro" id="IPR000182">
    <property type="entry name" value="GNAT_dom"/>
</dbReference>
<dbReference type="GO" id="GO:0016747">
    <property type="term" value="F:acyltransferase activity, transferring groups other than amino-acyl groups"/>
    <property type="evidence" value="ECO:0007669"/>
    <property type="project" value="InterPro"/>
</dbReference>
<dbReference type="CDD" id="cd04301">
    <property type="entry name" value="NAT_SF"/>
    <property type="match status" value="1"/>
</dbReference>
<evidence type="ECO:0000259" key="1">
    <source>
        <dbReference type="PROSITE" id="PS51186"/>
    </source>
</evidence>
<dbReference type="Proteomes" id="UP000051861">
    <property type="component" value="Unassembled WGS sequence"/>
</dbReference>
<dbReference type="PROSITE" id="PS51186">
    <property type="entry name" value="GNAT"/>
    <property type="match status" value="1"/>
</dbReference>
<dbReference type="InterPro" id="IPR016181">
    <property type="entry name" value="Acyl_CoA_acyltransferase"/>
</dbReference>
<feature type="domain" description="N-acetyltransferase" evidence="1">
    <location>
        <begin position="14"/>
        <end position="176"/>
    </location>
</feature>
<dbReference type="PANTHER" id="PTHR43415:SF3">
    <property type="entry name" value="GNAT-FAMILY ACETYLTRANSFERASE"/>
    <property type="match status" value="1"/>
</dbReference>
<evidence type="ECO:0000313" key="2">
    <source>
        <dbReference type="EMBL" id="KPJ69954.1"/>
    </source>
</evidence>
<protein>
    <recommendedName>
        <fullName evidence="1">N-acetyltransferase domain-containing protein</fullName>
    </recommendedName>
</protein>
<organism evidence="2 3">
    <name type="scientific">candidate division WOR-1 bacterium DG_54_3</name>
    <dbReference type="NCBI Taxonomy" id="1703775"/>
    <lineage>
        <taxon>Bacteria</taxon>
        <taxon>Bacillati</taxon>
        <taxon>Saganbacteria</taxon>
    </lineage>
</organism>
<dbReference type="Gene3D" id="3.40.630.30">
    <property type="match status" value="1"/>
</dbReference>
<accession>A0A0S7Y5C8</accession>
<dbReference type="EMBL" id="LIZX01000010">
    <property type="protein sequence ID" value="KPJ69954.1"/>
    <property type="molecule type" value="Genomic_DNA"/>
</dbReference>
<evidence type="ECO:0000313" key="3">
    <source>
        <dbReference type="Proteomes" id="UP000051861"/>
    </source>
</evidence>
<name>A0A0S7Y5C8_UNCSA</name>
<comment type="caution">
    <text evidence="2">The sequence shown here is derived from an EMBL/GenBank/DDBJ whole genome shotgun (WGS) entry which is preliminary data.</text>
</comment>
<dbReference type="PANTHER" id="PTHR43415">
    <property type="entry name" value="SPERMIDINE N(1)-ACETYLTRANSFERASE"/>
    <property type="match status" value="1"/>
</dbReference>
<reference evidence="2 3" key="1">
    <citation type="journal article" date="2015" name="Microbiome">
        <title>Genomic resolution of linkages in carbon, nitrogen, and sulfur cycling among widespread estuary sediment bacteria.</title>
        <authorList>
            <person name="Baker B.J."/>
            <person name="Lazar C.S."/>
            <person name="Teske A.P."/>
            <person name="Dick G.J."/>
        </authorList>
    </citation>
    <scope>NUCLEOTIDE SEQUENCE [LARGE SCALE GENOMIC DNA]</scope>
    <source>
        <strain evidence="2">DG_54_3</strain>
    </source>
</reference>